<keyword evidence="2" id="KW-1185">Reference proteome</keyword>
<protein>
    <submittedName>
        <fullName evidence="1">Uncharacterized protein</fullName>
    </submittedName>
</protein>
<reference evidence="1 2" key="1">
    <citation type="journal article" date="2020" name="Microb. Genom.">
        <title>Genetic diversity of clinical and environmental Mucorales isolates obtained from an investigation of mucormycosis cases among solid organ transplant recipients.</title>
        <authorList>
            <person name="Nguyen M.H."/>
            <person name="Kaul D."/>
            <person name="Muto C."/>
            <person name="Cheng S.J."/>
            <person name="Richter R.A."/>
            <person name="Bruno V.M."/>
            <person name="Liu G."/>
            <person name="Beyhan S."/>
            <person name="Sundermann A.J."/>
            <person name="Mounaud S."/>
            <person name="Pasculle A.W."/>
            <person name="Nierman W.C."/>
            <person name="Driscoll E."/>
            <person name="Cumbie R."/>
            <person name="Clancy C.J."/>
            <person name="Dupont C.L."/>
        </authorList>
    </citation>
    <scope>NUCLEOTIDE SEQUENCE [LARGE SCALE GENOMIC DNA]</scope>
    <source>
        <strain evidence="1 2">GL24</strain>
    </source>
</reference>
<evidence type="ECO:0000313" key="1">
    <source>
        <dbReference type="EMBL" id="KAG1556726.1"/>
    </source>
</evidence>
<organism evidence="1 2">
    <name type="scientific">Rhizopus delemar</name>
    <dbReference type="NCBI Taxonomy" id="936053"/>
    <lineage>
        <taxon>Eukaryota</taxon>
        <taxon>Fungi</taxon>
        <taxon>Fungi incertae sedis</taxon>
        <taxon>Mucoromycota</taxon>
        <taxon>Mucoromycotina</taxon>
        <taxon>Mucoromycetes</taxon>
        <taxon>Mucorales</taxon>
        <taxon>Mucorineae</taxon>
        <taxon>Rhizopodaceae</taxon>
        <taxon>Rhizopus</taxon>
    </lineage>
</organism>
<comment type="caution">
    <text evidence="1">The sequence shown here is derived from an EMBL/GenBank/DDBJ whole genome shotgun (WGS) entry which is preliminary data.</text>
</comment>
<gene>
    <name evidence="1" type="ORF">G6F50_012692</name>
</gene>
<sequence>MDSFRTPKDYLSKTPPRLWCIDSVLKDYCTKHPGLYSSDLLKKIETDMDEIATSRPQQSSAITKLKSTLKSFHIVLDNETKNSSMATNKVAYKWHSHGSVTFNQTSVAEDSNKRKQLDVNHDQLTVKKGKKHYNFTPQMKPSTSTHKPRISDEDQTLLSPLYAIKINDMHSIDTPKKLIDKFEKNKNNQAGILSLKKRSIVHQFLKSALDQPLNGLRQFLWTHGYKNGCSEEEKLDMELVRLILTDFTATCEKPAYPAVTNERTPFVESIVPLFKYLSAIMGSIAFVCLEDGIHTEEDTLKLLEYTSICLREEKSRYQQASYNTFAKRKLFGLQFVDYKLTLLSTFVVADNRWACVWERSTLISHRWSERKYWFQIFELLFTLKDMIKEQDIVTEQLIDEHTGVISVPSEDTLRARCK</sequence>
<accession>A0A9P6YQM0</accession>
<name>A0A9P6YQM0_9FUNG</name>
<evidence type="ECO:0000313" key="2">
    <source>
        <dbReference type="Proteomes" id="UP000740926"/>
    </source>
</evidence>
<dbReference type="EMBL" id="JAANIU010004209">
    <property type="protein sequence ID" value="KAG1556726.1"/>
    <property type="molecule type" value="Genomic_DNA"/>
</dbReference>
<proteinExistence type="predicted"/>
<dbReference type="AlphaFoldDB" id="A0A9P6YQM0"/>
<dbReference type="Proteomes" id="UP000740926">
    <property type="component" value="Unassembled WGS sequence"/>
</dbReference>